<dbReference type="EMBL" id="JBCGBO010000004">
    <property type="protein sequence ID" value="KAK9208282.1"/>
    <property type="molecule type" value="Genomic_DNA"/>
</dbReference>
<keyword evidence="4" id="KW-1133">Transmembrane helix</keyword>
<dbReference type="PROSITE" id="PS51485">
    <property type="entry name" value="PHYTOCYANIN"/>
    <property type="match status" value="2"/>
</dbReference>
<dbReference type="PANTHER" id="PTHR33021:SF325">
    <property type="entry name" value="PHYTOCYANIN DOMAIN-CONTAINING PROTEIN"/>
    <property type="match status" value="1"/>
</dbReference>
<keyword evidence="4" id="KW-0812">Transmembrane</keyword>
<dbReference type="Proteomes" id="UP001428341">
    <property type="component" value="Unassembled WGS sequence"/>
</dbReference>
<feature type="transmembrane region" description="Helical" evidence="4">
    <location>
        <begin position="301"/>
        <end position="322"/>
    </location>
</feature>
<evidence type="ECO:0000313" key="7">
    <source>
        <dbReference type="EMBL" id="KAK9208282.1"/>
    </source>
</evidence>
<dbReference type="Gene3D" id="2.60.40.420">
    <property type="entry name" value="Cupredoxins - blue copper proteins"/>
    <property type="match status" value="2"/>
</dbReference>
<dbReference type="GO" id="GO:0009055">
    <property type="term" value="F:electron transfer activity"/>
    <property type="evidence" value="ECO:0007669"/>
    <property type="project" value="InterPro"/>
</dbReference>
<evidence type="ECO:0000259" key="6">
    <source>
        <dbReference type="PROSITE" id="PS51485"/>
    </source>
</evidence>
<proteinExistence type="predicted"/>
<name>A0AAP0MD87_9ROSI</name>
<accession>A0AAP0MD87</accession>
<feature type="domain" description="Phytocyanin" evidence="6">
    <location>
        <begin position="26"/>
        <end position="129"/>
    </location>
</feature>
<protein>
    <recommendedName>
        <fullName evidence="6">Phytocyanin domain-containing protein</fullName>
    </recommendedName>
</protein>
<dbReference type="GO" id="GO:0005886">
    <property type="term" value="C:plasma membrane"/>
    <property type="evidence" value="ECO:0007669"/>
    <property type="project" value="TreeGrafter"/>
</dbReference>
<dbReference type="SUPFAM" id="SSF49503">
    <property type="entry name" value="Cupredoxins"/>
    <property type="match status" value="2"/>
</dbReference>
<reference evidence="7 8" key="1">
    <citation type="submission" date="2024-05" db="EMBL/GenBank/DDBJ databases">
        <title>Haplotype-resolved chromosome-level genome assembly of Huyou (Citrus changshanensis).</title>
        <authorList>
            <person name="Miao C."/>
            <person name="Chen W."/>
            <person name="Wu Y."/>
            <person name="Wang L."/>
            <person name="Zhao S."/>
            <person name="Grierson D."/>
            <person name="Xu C."/>
            <person name="Chen K."/>
        </authorList>
    </citation>
    <scope>NUCLEOTIDE SEQUENCE [LARGE SCALE GENOMIC DNA]</scope>
    <source>
        <strain evidence="7">01-14</strain>
        <tissue evidence="7">Leaf</tissue>
    </source>
</reference>
<dbReference type="InterPro" id="IPR039391">
    <property type="entry name" value="Phytocyanin-like"/>
</dbReference>
<dbReference type="InterPro" id="IPR008972">
    <property type="entry name" value="Cupredoxin"/>
</dbReference>
<evidence type="ECO:0000256" key="3">
    <source>
        <dbReference type="SAM" id="MobiDB-lite"/>
    </source>
</evidence>
<sequence>MARTIILAIAVIACMASLLQNTAAETTHVVGGDLGWQIPPGGAIAYVTWASMQTFSIGDILLFNFTTGQQDVASVTKEAYENCNPASPISRKTTGPAEFSLQAAGDYYFICTLELHCTLGQKLAIHVTGPAPQPSPGPSLPRTPVNYTVGGNIGWAIPPGGALFYASWASFYSFFVCDTLVFNFANGTQDVAIVPKDVYETCNINSTIAVFTSSPVKITLKFPGEYYFTSTYLSHCSLGQRLAINVTGTSTPAPAAPPPLPPPPPPGNRTSPAPVPPPVQPPPSSQPPPPPPPASVAPCQVVGGFYITILSIIAVALISSSVE</sequence>
<dbReference type="InterPro" id="IPR003245">
    <property type="entry name" value="Phytocyanin_dom"/>
</dbReference>
<dbReference type="PRINTS" id="PR01217">
    <property type="entry name" value="PRICHEXTENSN"/>
</dbReference>
<dbReference type="AlphaFoldDB" id="A0AAP0MD87"/>
<feature type="signal peptide" evidence="5">
    <location>
        <begin position="1"/>
        <end position="24"/>
    </location>
</feature>
<keyword evidence="1" id="KW-1015">Disulfide bond</keyword>
<evidence type="ECO:0000256" key="2">
    <source>
        <dbReference type="ARBA" id="ARBA00023180"/>
    </source>
</evidence>
<evidence type="ECO:0000256" key="1">
    <source>
        <dbReference type="ARBA" id="ARBA00023157"/>
    </source>
</evidence>
<evidence type="ECO:0000256" key="5">
    <source>
        <dbReference type="SAM" id="SignalP"/>
    </source>
</evidence>
<organism evidence="7 8">
    <name type="scientific">Citrus x changshan-huyou</name>
    <dbReference type="NCBI Taxonomy" id="2935761"/>
    <lineage>
        <taxon>Eukaryota</taxon>
        <taxon>Viridiplantae</taxon>
        <taxon>Streptophyta</taxon>
        <taxon>Embryophyta</taxon>
        <taxon>Tracheophyta</taxon>
        <taxon>Spermatophyta</taxon>
        <taxon>Magnoliopsida</taxon>
        <taxon>eudicotyledons</taxon>
        <taxon>Gunneridae</taxon>
        <taxon>Pentapetalae</taxon>
        <taxon>rosids</taxon>
        <taxon>malvids</taxon>
        <taxon>Sapindales</taxon>
        <taxon>Rutaceae</taxon>
        <taxon>Aurantioideae</taxon>
        <taxon>Citrus</taxon>
    </lineage>
</organism>
<keyword evidence="4" id="KW-0472">Membrane</keyword>
<evidence type="ECO:0000256" key="4">
    <source>
        <dbReference type="SAM" id="Phobius"/>
    </source>
</evidence>
<keyword evidence="8" id="KW-1185">Reference proteome</keyword>
<feature type="domain" description="Phytocyanin" evidence="6">
    <location>
        <begin position="145"/>
        <end position="248"/>
    </location>
</feature>
<dbReference type="FunFam" id="2.60.40.420:FF:000034">
    <property type="entry name" value="Cupredoxin superfamily protein"/>
    <property type="match status" value="2"/>
</dbReference>
<evidence type="ECO:0000313" key="8">
    <source>
        <dbReference type="Proteomes" id="UP001428341"/>
    </source>
</evidence>
<dbReference type="PANTHER" id="PTHR33021">
    <property type="entry name" value="BLUE COPPER PROTEIN"/>
    <property type="match status" value="1"/>
</dbReference>
<keyword evidence="2" id="KW-0325">Glycoprotein</keyword>
<feature type="region of interest" description="Disordered" evidence="3">
    <location>
        <begin position="250"/>
        <end position="295"/>
    </location>
</feature>
<dbReference type="Pfam" id="PF02298">
    <property type="entry name" value="Cu_bind_like"/>
    <property type="match status" value="2"/>
</dbReference>
<comment type="caution">
    <text evidence="7">The sequence shown here is derived from an EMBL/GenBank/DDBJ whole genome shotgun (WGS) entry which is preliminary data.</text>
</comment>
<feature type="compositionally biased region" description="Pro residues" evidence="3">
    <location>
        <begin position="254"/>
        <end position="295"/>
    </location>
</feature>
<gene>
    <name evidence="7" type="ORF">WN944_000636</name>
</gene>
<feature type="chain" id="PRO_5042892929" description="Phytocyanin domain-containing protein" evidence="5">
    <location>
        <begin position="25"/>
        <end position="323"/>
    </location>
</feature>
<keyword evidence="5" id="KW-0732">Signal</keyword>